<keyword evidence="2" id="KW-0547">Nucleotide-binding</keyword>
<dbReference type="AlphaFoldDB" id="V4AV59"/>
<dbReference type="HOGENOM" id="CLU_285021_0_0_1"/>
<feature type="domain" description="Protein kinase" evidence="6">
    <location>
        <begin position="580"/>
        <end position="1087"/>
    </location>
</feature>
<protein>
    <recommendedName>
        <fullName evidence="6">Protein kinase domain-containing protein</fullName>
    </recommendedName>
</protein>
<dbReference type="Gene3D" id="1.10.510.10">
    <property type="entry name" value="Transferase(Phosphotransferase) domain 1"/>
    <property type="match status" value="4"/>
</dbReference>
<feature type="chain" id="PRO_5004716350" description="Protein kinase domain-containing protein" evidence="5">
    <location>
        <begin position="19"/>
        <end position="1088"/>
    </location>
</feature>
<dbReference type="InterPro" id="IPR000719">
    <property type="entry name" value="Prot_kinase_dom"/>
</dbReference>
<keyword evidence="3" id="KW-0418">Kinase</keyword>
<dbReference type="Pfam" id="PF00069">
    <property type="entry name" value="Pkinase"/>
    <property type="match status" value="3"/>
</dbReference>
<accession>V4AV59</accession>
<dbReference type="InterPro" id="IPR051681">
    <property type="entry name" value="Ser/Thr_Kinases-Pseudokinases"/>
</dbReference>
<evidence type="ECO:0000256" key="5">
    <source>
        <dbReference type="SAM" id="SignalP"/>
    </source>
</evidence>
<name>V4AV59_LOTGI</name>
<dbReference type="KEGG" id="lgi:LOTGIDRAFT_158785"/>
<dbReference type="OrthoDB" id="6097776at2759"/>
<evidence type="ECO:0000313" key="7">
    <source>
        <dbReference type="EMBL" id="ESO98835.1"/>
    </source>
</evidence>
<dbReference type="RefSeq" id="XP_009050467.1">
    <property type="nucleotide sequence ID" value="XM_009052219.1"/>
</dbReference>
<dbReference type="STRING" id="225164.V4AV59"/>
<dbReference type="EMBL" id="KB201205">
    <property type="protein sequence ID" value="ESO98835.1"/>
    <property type="molecule type" value="Genomic_DNA"/>
</dbReference>
<dbReference type="Proteomes" id="UP000030746">
    <property type="component" value="Unassembled WGS sequence"/>
</dbReference>
<evidence type="ECO:0000313" key="8">
    <source>
        <dbReference type="Proteomes" id="UP000030746"/>
    </source>
</evidence>
<gene>
    <name evidence="7" type="ORF">LOTGIDRAFT_158785</name>
</gene>
<feature type="signal peptide" evidence="5">
    <location>
        <begin position="1"/>
        <end position="18"/>
    </location>
</feature>
<evidence type="ECO:0000256" key="4">
    <source>
        <dbReference type="ARBA" id="ARBA00022840"/>
    </source>
</evidence>
<evidence type="ECO:0000256" key="1">
    <source>
        <dbReference type="ARBA" id="ARBA00022679"/>
    </source>
</evidence>
<reference evidence="7 8" key="1">
    <citation type="journal article" date="2013" name="Nature">
        <title>Insights into bilaterian evolution from three spiralian genomes.</title>
        <authorList>
            <person name="Simakov O."/>
            <person name="Marletaz F."/>
            <person name="Cho S.J."/>
            <person name="Edsinger-Gonzales E."/>
            <person name="Havlak P."/>
            <person name="Hellsten U."/>
            <person name="Kuo D.H."/>
            <person name="Larsson T."/>
            <person name="Lv J."/>
            <person name="Arendt D."/>
            <person name="Savage R."/>
            <person name="Osoegawa K."/>
            <person name="de Jong P."/>
            <person name="Grimwood J."/>
            <person name="Chapman J.A."/>
            <person name="Shapiro H."/>
            <person name="Aerts A."/>
            <person name="Otillar R.P."/>
            <person name="Terry A.Y."/>
            <person name="Boore J.L."/>
            <person name="Grigoriev I.V."/>
            <person name="Lindberg D.R."/>
            <person name="Seaver E.C."/>
            <person name="Weisblat D.A."/>
            <person name="Putnam N.H."/>
            <person name="Rokhsar D.S."/>
        </authorList>
    </citation>
    <scope>NUCLEOTIDE SEQUENCE [LARGE SCALE GENOMIC DNA]</scope>
</reference>
<evidence type="ECO:0000259" key="6">
    <source>
        <dbReference type="PROSITE" id="PS50011"/>
    </source>
</evidence>
<keyword evidence="5" id="KW-0732">Signal</keyword>
<dbReference type="SUPFAM" id="SSF56112">
    <property type="entry name" value="Protein kinase-like (PK-like)"/>
    <property type="match status" value="4"/>
</dbReference>
<feature type="domain" description="Protein kinase" evidence="6">
    <location>
        <begin position="82"/>
        <end position="357"/>
    </location>
</feature>
<dbReference type="GeneID" id="20237873"/>
<keyword evidence="1" id="KW-0808">Transferase</keyword>
<dbReference type="PROSITE" id="PS50011">
    <property type="entry name" value="PROTEIN_KINASE_DOM"/>
    <property type="match status" value="2"/>
</dbReference>
<keyword evidence="4" id="KW-0067">ATP-binding</keyword>
<dbReference type="CDD" id="cd00180">
    <property type="entry name" value="PKc"/>
    <property type="match status" value="1"/>
</dbReference>
<dbReference type="CTD" id="20237873"/>
<dbReference type="GO" id="GO:0005524">
    <property type="term" value="F:ATP binding"/>
    <property type="evidence" value="ECO:0007669"/>
    <property type="project" value="UniProtKB-KW"/>
</dbReference>
<dbReference type="PANTHER" id="PTHR44329:SF288">
    <property type="entry name" value="MITOGEN-ACTIVATED PROTEIN KINASE KINASE KINASE 20"/>
    <property type="match status" value="1"/>
</dbReference>
<keyword evidence="8" id="KW-1185">Reference proteome</keyword>
<dbReference type="InterPro" id="IPR011009">
    <property type="entry name" value="Kinase-like_dom_sf"/>
</dbReference>
<proteinExistence type="predicted"/>
<evidence type="ECO:0000256" key="2">
    <source>
        <dbReference type="ARBA" id="ARBA00022741"/>
    </source>
</evidence>
<sequence>MDLIFLALSVLFISNANAYKITGLCHKPQLNPRPKEHGYCTPDDKHIFKKYGYKDDGIPADLSGFQPHLLHESSIVRYFDELGKWKFLASGSYADVYEGEMAETGVKIVIKQYDDSSEFQDVNMECRLLMYLSETGLFPKCYGLLVSSNELAIISIILEHVTGTENLRDALHRKDISVYQWTLILEQVARYLKLLHSKYVLHNDVNRGNILIKWNGSKPRVHMIDPGMATFRHGKYSSKPTDANRVYTFFDPTSEYFESDPANEIHGFGYLLLRLNEMHPNEDWNILRQWCRKPNRDDRPTTDELIHRLQSLQIKYRKLENDLYYKNTFNETKEVIRKQFMTVPIPVIDVFKLNPFPDVHGNIRFISYSTDHMSYKANYNGSLVMVHLFVGKNSFKSSRNEALINMFAEPFGLVPKFIGLCFYNNELDDVVLVQEFLQTLTTLDIAISNHSDKWTLKDRSLIACEISKSVLFFHDNNILINGINPGNILLKMDGGYPVIKWSDLGEWSDGAGFRLKDTGICNKYNFGLTPKRVNTCVPDDKNVNVFKKYGYKDDGIPADLSGYQPYLLHESSVVRYFDLHGEWEYLSNGTFAMVYTGEMRVSKEKVVIKQFTLQTDIWEIEQECKILMYLADTGFFPKFYGYMPSGPSLYNLTIILEHLTNTEGIAVTSERPEVSMYQWCLIFEQFLRALKVMHKKYVLHNDLHRENILIKWNGSVPKLYLIDTGFSTFREGTYQYMSSATLNRYPFFPQESVNFESNPSMDVYGFGYVVNKVNNHVLSEDLKIIADWCAQKYPEDRPTTDELLDRFKALKLKYKNVGSGYTNSMSGVLPKNAHQLPFLTKPIPILLLVDITPMPSISDTSEWLAIDEQHGSYKGVYRNKSVVIRLYSNRKFAQIRHEAAINLFFNSTGLVPLFYGMVFYDTSMRDTAIVQEYVVNSTSLAKAIERSNLNWTDVYRKCIACNILKSIEIFHKEHILINNIQSSNILYINNGTSPSVKFINLHDHSDTSGLLRDEDSEIPIYAAPETVQNTSTSYFSDIYSTCFIFKELFNPSECTIINEVINYCLTSKPKSRPSVKTLMALLCHTRDT</sequence>
<dbReference type="GO" id="GO:0004674">
    <property type="term" value="F:protein serine/threonine kinase activity"/>
    <property type="evidence" value="ECO:0007669"/>
    <property type="project" value="TreeGrafter"/>
</dbReference>
<dbReference type="PANTHER" id="PTHR44329">
    <property type="entry name" value="SERINE/THREONINE-PROTEIN KINASE TNNI3K-RELATED"/>
    <property type="match status" value="1"/>
</dbReference>
<evidence type="ECO:0000256" key="3">
    <source>
        <dbReference type="ARBA" id="ARBA00022777"/>
    </source>
</evidence>
<organism evidence="7 8">
    <name type="scientific">Lottia gigantea</name>
    <name type="common">Giant owl limpet</name>
    <dbReference type="NCBI Taxonomy" id="225164"/>
    <lineage>
        <taxon>Eukaryota</taxon>
        <taxon>Metazoa</taxon>
        <taxon>Spiralia</taxon>
        <taxon>Lophotrochozoa</taxon>
        <taxon>Mollusca</taxon>
        <taxon>Gastropoda</taxon>
        <taxon>Patellogastropoda</taxon>
        <taxon>Lottioidea</taxon>
        <taxon>Lottiidae</taxon>
        <taxon>Lottia</taxon>
    </lineage>
</organism>